<dbReference type="InterPro" id="IPR038165">
    <property type="entry name" value="FlgT_C_sf"/>
</dbReference>
<protein>
    <recommendedName>
        <fullName evidence="3">Curli production assembly/transport component CsgG</fullName>
    </recommendedName>
</protein>
<dbReference type="InterPro" id="IPR005534">
    <property type="entry name" value="Curli_assmbl/transp-comp_CsgG"/>
</dbReference>
<sequence>MGTMRVFCLALGLVLLVCGQAAAAEDEGKFRVAVGDLVISPSLSASAAKTVSESSLMADIENALRNGRKFEVLTRRASALAAIRKEQQLAASDLASGNAAESGQISNAQAIVNVEVLSFSFGRSSAKVPNIPNKYTVSDSSSIELSVQIIDTRTTSILASFPLKESTSGGSSVVNSVGGASRGVLDKTLEKVAGALANRVADTIFPVQVVSVKGGKLWANRGDDSGMKMGEVFEIFEPGEELTDPQTGESLGSTETEVGTAKVSRVNPKVTVLDIVKGDASAMKAGFILRRPVAKK</sequence>
<feature type="chain" id="PRO_5013278991" description="Curli production assembly/transport component CsgG" evidence="1">
    <location>
        <begin position="24"/>
        <end position="296"/>
    </location>
</feature>
<accession>A0A212KF43</accession>
<dbReference type="GO" id="GO:0030288">
    <property type="term" value="C:outer membrane-bounded periplasmic space"/>
    <property type="evidence" value="ECO:0007669"/>
    <property type="project" value="InterPro"/>
</dbReference>
<evidence type="ECO:0000313" key="2">
    <source>
        <dbReference type="EMBL" id="SBW10336.1"/>
    </source>
</evidence>
<proteinExistence type="predicted"/>
<dbReference type="AlphaFoldDB" id="A0A212KF43"/>
<keyword evidence="1" id="KW-0732">Signal</keyword>
<dbReference type="Pfam" id="PF03783">
    <property type="entry name" value="CsgG"/>
    <property type="match status" value="1"/>
</dbReference>
<organism evidence="2">
    <name type="scientific">uncultured delta proteobacterium</name>
    <dbReference type="NCBI Taxonomy" id="34034"/>
    <lineage>
        <taxon>Bacteria</taxon>
        <taxon>Deltaproteobacteria</taxon>
        <taxon>environmental samples</taxon>
    </lineage>
</organism>
<dbReference type="Gene3D" id="2.40.10.410">
    <property type="entry name" value="FlgT, C-terminal domain"/>
    <property type="match status" value="1"/>
</dbReference>
<dbReference type="EMBL" id="FLUQ01000006">
    <property type="protein sequence ID" value="SBW10336.1"/>
    <property type="molecule type" value="Genomic_DNA"/>
</dbReference>
<feature type="signal peptide" evidence="1">
    <location>
        <begin position="1"/>
        <end position="23"/>
    </location>
</feature>
<dbReference type="Gene3D" id="3.40.50.10610">
    <property type="entry name" value="ABC-type transport auxiliary lipoprotein component"/>
    <property type="match status" value="1"/>
</dbReference>
<reference evidence="2" key="1">
    <citation type="submission" date="2016-04" db="EMBL/GenBank/DDBJ databases">
        <authorList>
            <person name="Evans L.H."/>
            <person name="Alamgir A."/>
            <person name="Owens N."/>
            <person name="Weber N.D."/>
            <person name="Virtaneva K."/>
            <person name="Barbian K."/>
            <person name="Babar A."/>
            <person name="Rosenke K."/>
        </authorList>
    </citation>
    <scope>NUCLEOTIDE SEQUENCE</scope>
    <source>
        <strain evidence="2">86</strain>
    </source>
</reference>
<evidence type="ECO:0008006" key="3">
    <source>
        <dbReference type="Google" id="ProtNLM"/>
    </source>
</evidence>
<gene>
    <name evidence="2" type="ORF">KL86DPRO_60125</name>
</gene>
<evidence type="ECO:0000256" key="1">
    <source>
        <dbReference type="SAM" id="SignalP"/>
    </source>
</evidence>
<name>A0A212KF43_9DELT</name>